<gene>
    <name evidence="2" type="ORF">LACBIDRAFT_332979</name>
</gene>
<dbReference type="RefSeq" id="XP_001887610.1">
    <property type="nucleotide sequence ID" value="XM_001887575.1"/>
</dbReference>
<dbReference type="EMBL" id="DS547136">
    <property type="protein sequence ID" value="EDR01797.1"/>
    <property type="molecule type" value="Genomic_DNA"/>
</dbReference>
<proteinExistence type="predicted"/>
<dbReference type="Proteomes" id="UP000001194">
    <property type="component" value="Unassembled WGS sequence"/>
</dbReference>
<evidence type="ECO:0000313" key="2">
    <source>
        <dbReference type="EMBL" id="EDR01797.1"/>
    </source>
</evidence>
<reference evidence="2 3" key="1">
    <citation type="journal article" date="2008" name="Nature">
        <title>The genome of Laccaria bicolor provides insights into mycorrhizal symbiosis.</title>
        <authorList>
            <person name="Martin F."/>
            <person name="Aerts A."/>
            <person name="Ahren D."/>
            <person name="Brun A."/>
            <person name="Danchin E.G.J."/>
            <person name="Duchaussoy F."/>
            <person name="Gibon J."/>
            <person name="Kohler A."/>
            <person name="Lindquist E."/>
            <person name="Pereda V."/>
            <person name="Salamov A."/>
            <person name="Shapiro H.J."/>
            <person name="Wuyts J."/>
            <person name="Blaudez D."/>
            <person name="Buee M."/>
            <person name="Brokstein P."/>
            <person name="Canbaeck B."/>
            <person name="Cohen D."/>
            <person name="Courty P.E."/>
            <person name="Coutinho P.M."/>
            <person name="Delaruelle C."/>
            <person name="Detter J.C."/>
            <person name="Deveau A."/>
            <person name="DiFazio S."/>
            <person name="Duplessis S."/>
            <person name="Fraissinet-Tachet L."/>
            <person name="Lucic E."/>
            <person name="Frey-Klett P."/>
            <person name="Fourrey C."/>
            <person name="Feussner I."/>
            <person name="Gay G."/>
            <person name="Grimwood J."/>
            <person name="Hoegger P.J."/>
            <person name="Jain P."/>
            <person name="Kilaru S."/>
            <person name="Labbe J."/>
            <person name="Lin Y.C."/>
            <person name="Legue V."/>
            <person name="Le Tacon F."/>
            <person name="Marmeisse R."/>
            <person name="Melayah D."/>
            <person name="Montanini B."/>
            <person name="Muratet M."/>
            <person name="Nehls U."/>
            <person name="Niculita-Hirzel H."/>
            <person name="Oudot-Le Secq M.P."/>
            <person name="Peter M."/>
            <person name="Quesneville H."/>
            <person name="Rajashekar B."/>
            <person name="Reich M."/>
            <person name="Rouhier N."/>
            <person name="Schmutz J."/>
            <person name="Yin T."/>
            <person name="Chalot M."/>
            <person name="Henrissat B."/>
            <person name="Kuees U."/>
            <person name="Lucas S."/>
            <person name="Van de Peer Y."/>
            <person name="Podila G.K."/>
            <person name="Polle A."/>
            <person name="Pukkila P.J."/>
            <person name="Richardson P.M."/>
            <person name="Rouze P."/>
            <person name="Sanders I.R."/>
            <person name="Stajich J.E."/>
            <person name="Tunlid A."/>
            <person name="Tuskan G."/>
            <person name="Grigoriev I.V."/>
        </authorList>
    </citation>
    <scope>NUCLEOTIDE SEQUENCE [LARGE SCALE GENOMIC DNA]</scope>
    <source>
        <strain evidence="3">S238N-H82 / ATCC MYA-4686</strain>
    </source>
</reference>
<protein>
    <submittedName>
        <fullName evidence="2">Predicted protein</fullName>
    </submittedName>
</protein>
<feature type="compositionally biased region" description="Basic and acidic residues" evidence="1">
    <location>
        <begin position="100"/>
        <end position="123"/>
    </location>
</feature>
<dbReference type="AlphaFoldDB" id="B0DUF8"/>
<accession>B0DUF8</accession>
<dbReference type="HOGENOM" id="CLU_2015676_0_0_1"/>
<dbReference type="GeneID" id="6083253"/>
<keyword evidence="3" id="KW-1185">Reference proteome</keyword>
<name>B0DUF8_LACBS</name>
<feature type="compositionally biased region" description="Low complexity" evidence="1">
    <location>
        <begin position="75"/>
        <end position="88"/>
    </location>
</feature>
<dbReference type="KEGG" id="lbc:LACBIDRAFT_332979"/>
<feature type="region of interest" description="Disordered" evidence="1">
    <location>
        <begin position="75"/>
        <end position="123"/>
    </location>
</feature>
<sequence>MWNGYIECGPHVHVQVYGSDDAGTVKHQFTPPLHMYNPIMNQLPQGSALFEHDAQVTSSQVTSCDMAFFRQATTASLSTSPTATTMTTNERDNAGYTRAQPHEHTSAQQHEHTSAQLHEHASG</sequence>
<evidence type="ECO:0000313" key="3">
    <source>
        <dbReference type="Proteomes" id="UP000001194"/>
    </source>
</evidence>
<evidence type="ECO:0000256" key="1">
    <source>
        <dbReference type="SAM" id="MobiDB-lite"/>
    </source>
</evidence>
<organism evidence="3">
    <name type="scientific">Laccaria bicolor (strain S238N-H82 / ATCC MYA-4686)</name>
    <name type="common">Bicoloured deceiver</name>
    <name type="synonym">Laccaria laccata var. bicolor</name>
    <dbReference type="NCBI Taxonomy" id="486041"/>
    <lineage>
        <taxon>Eukaryota</taxon>
        <taxon>Fungi</taxon>
        <taxon>Dikarya</taxon>
        <taxon>Basidiomycota</taxon>
        <taxon>Agaricomycotina</taxon>
        <taxon>Agaricomycetes</taxon>
        <taxon>Agaricomycetidae</taxon>
        <taxon>Agaricales</taxon>
        <taxon>Agaricineae</taxon>
        <taxon>Hydnangiaceae</taxon>
        <taxon>Laccaria</taxon>
    </lineage>
</organism>
<dbReference type="InParanoid" id="B0DUF8"/>